<dbReference type="Gene3D" id="3.80.10.10">
    <property type="entry name" value="Ribonuclease Inhibitor"/>
    <property type="match status" value="1"/>
</dbReference>
<dbReference type="SUPFAM" id="SSF52058">
    <property type="entry name" value="L domain-like"/>
    <property type="match status" value="1"/>
</dbReference>
<evidence type="ECO:0000256" key="3">
    <source>
        <dbReference type="ARBA" id="ARBA00022692"/>
    </source>
</evidence>
<feature type="domain" description="Protein kinase" evidence="7">
    <location>
        <begin position="194"/>
        <end position="443"/>
    </location>
</feature>
<dbReference type="Proteomes" id="UP000030687">
    <property type="component" value="Unassembled WGS sequence"/>
</dbReference>
<keyword evidence="6" id="KW-0472">Membrane</keyword>
<evidence type="ECO:0000259" key="7">
    <source>
        <dbReference type="PROSITE" id="PS50011"/>
    </source>
</evidence>
<dbReference type="EMBL" id="KI537036">
    <property type="protein sequence ID" value="ESR35124.1"/>
    <property type="molecule type" value="Genomic_DNA"/>
</dbReference>
<dbReference type="Gramene" id="ESR35124">
    <property type="protein sequence ID" value="ESR35124"/>
    <property type="gene ID" value="CICLE_v10006606mg"/>
</dbReference>
<dbReference type="GO" id="GO:0016020">
    <property type="term" value="C:membrane"/>
    <property type="evidence" value="ECO:0007669"/>
    <property type="project" value="UniProtKB-SubCell"/>
</dbReference>
<accession>V4U7B4</accession>
<dbReference type="Pfam" id="PF00069">
    <property type="entry name" value="Pkinase"/>
    <property type="match status" value="1"/>
</dbReference>
<dbReference type="Pfam" id="PF00560">
    <property type="entry name" value="LRR_1"/>
    <property type="match status" value="3"/>
</dbReference>
<feature type="non-terminal residue" evidence="8">
    <location>
        <position position="1"/>
    </location>
</feature>
<dbReference type="KEGG" id="cic:CICLE_v10006606mg"/>
<evidence type="ECO:0000256" key="4">
    <source>
        <dbReference type="ARBA" id="ARBA00022737"/>
    </source>
</evidence>
<protein>
    <recommendedName>
        <fullName evidence="7">Protein kinase domain-containing protein</fullName>
    </recommendedName>
</protein>
<keyword evidence="9" id="KW-1185">Reference proteome</keyword>
<evidence type="ECO:0000256" key="2">
    <source>
        <dbReference type="ARBA" id="ARBA00022614"/>
    </source>
</evidence>
<dbReference type="PROSITE" id="PS50011">
    <property type="entry name" value="PROTEIN_KINASE_DOM"/>
    <property type="match status" value="1"/>
</dbReference>
<dbReference type="InterPro" id="IPR000719">
    <property type="entry name" value="Prot_kinase_dom"/>
</dbReference>
<evidence type="ECO:0000256" key="5">
    <source>
        <dbReference type="ARBA" id="ARBA00022989"/>
    </source>
</evidence>
<dbReference type="InterPro" id="IPR051824">
    <property type="entry name" value="LRR_Rcpt-Like_S/T_Kinase"/>
</dbReference>
<dbReference type="Pfam" id="PF07714">
    <property type="entry name" value="PK_Tyr_Ser-Thr"/>
    <property type="match status" value="1"/>
</dbReference>
<dbReference type="InterPro" id="IPR001611">
    <property type="entry name" value="Leu-rich_rpt"/>
</dbReference>
<dbReference type="InterPro" id="IPR011009">
    <property type="entry name" value="Kinase-like_dom_sf"/>
</dbReference>
<dbReference type="PANTHER" id="PTHR48006:SF95">
    <property type="entry name" value="LEUCINE-RICH REPEAT RECEPTOR PROTEIN KINASE MSP1"/>
    <property type="match status" value="1"/>
</dbReference>
<dbReference type="eggNOG" id="ENOG502QRD1">
    <property type="taxonomic scope" value="Eukaryota"/>
</dbReference>
<proteinExistence type="predicted"/>
<dbReference type="Gene3D" id="3.30.200.20">
    <property type="entry name" value="Phosphorylase Kinase, domain 1"/>
    <property type="match status" value="1"/>
</dbReference>
<dbReference type="GO" id="GO:0005524">
    <property type="term" value="F:ATP binding"/>
    <property type="evidence" value="ECO:0007669"/>
    <property type="project" value="InterPro"/>
</dbReference>
<reference evidence="8 9" key="1">
    <citation type="submission" date="2013-10" db="EMBL/GenBank/DDBJ databases">
        <authorList>
            <consortium name="International Citrus Genome Consortium"/>
            <person name="Jenkins J."/>
            <person name="Schmutz J."/>
            <person name="Prochnik S."/>
            <person name="Rokhsar D."/>
            <person name="Gmitter F."/>
            <person name="Ollitrault P."/>
            <person name="Machado M."/>
            <person name="Talon M."/>
            <person name="Wincker P."/>
            <person name="Jaillon O."/>
            <person name="Morgante M."/>
        </authorList>
    </citation>
    <scope>NUCLEOTIDE SEQUENCE</scope>
    <source>
        <strain evidence="9">cv. Clemenules</strain>
    </source>
</reference>
<dbReference type="Gene3D" id="1.10.510.10">
    <property type="entry name" value="Transferase(Phosphotransferase) domain 1"/>
    <property type="match status" value="1"/>
</dbReference>
<evidence type="ECO:0000256" key="1">
    <source>
        <dbReference type="ARBA" id="ARBA00004479"/>
    </source>
</evidence>
<evidence type="ECO:0000256" key="6">
    <source>
        <dbReference type="ARBA" id="ARBA00023136"/>
    </source>
</evidence>
<keyword evidence="2" id="KW-0433">Leucine-rich repeat</keyword>
<comment type="subcellular location">
    <subcellularLocation>
        <location evidence="1">Membrane</location>
        <topology evidence="1">Single-pass type I membrane protein</topology>
    </subcellularLocation>
</comment>
<keyword evidence="3" id="KW-0812">Transmembrane</keyword>
<dbReference type="AlphaFoldDB" id="V4U7B4"/>
<evidence type="ECO:0000313" key="9">
    <source>
        <dbReference type="Proteomes" id="UP000030687"/>
    </source>
</evidence>
<keyword evidence="4" id="KW-0677">Repeat</keyword>
<dbReference type="InterPro" id="IPR032675">
    <property type="entry name" value="LRR_dom_sf"/>
</dbReference>
<dbReference type="SUPFAM" id="SSF56112">
    <property type="entry name" value="Protein kinase-like (PK-like)"/>
    <property type="match status" value="1"/>
</dbReference>
<dbReference type="OMA" id="SIENCAM"/>
<organism evidence="8 9">
    <name type="scientific">Citrus clementina</name>
    <name type="common">Clementine</name>
    <name type="synonym">Citrus deliciosa x Citrus sinensis</name>
    <dbReference type="NCBI Taxonomy" id="85681"/>
    <lineage>
        <taxon>Eukaryota</taxon>
        <taxon>Viridiplantae</taxon>
        <taxon>Streptophyta</taxon>
        <taxon>Embryophyta</taxon>
        <taxon>Tracheophyta</taxon>
        <taxon>Spermatophyta</taxon>
        <taxon>Magnoliopsida</taxon>
        <taxon>eudicotyledons</taxon>
        <taxon>Gunneridae</taxon>
        <taxon>Pentapetalae</taxon>
        <taxon>rosids</taxon>
        <taxon>malvids</taxon>
        <taxon>Sapindales</taxon>
        <taxon>Rutaceae</taxon>
        <taxon>Aurantioideae</taxon>
        <taxon>Citrus</taxon>
    </lineage>
</organism>
<dbReference type="GO" id="GO:0004672">
    <property type="term" value="F:protein kinase activity"/>
    <property type="evidence" value="ECO:0007669"/>
    <property type="project" value="InterPro"/>
</dbReference>
<name>V4U7B4_CITCL</name>
<gene>
    <name evidence="8" type="ORF">CICLE_v10006606mg</name>
</gene>
<evidence type="ECO:0000313" key="8">
    <source>
        <dbReference type="EMBL" id="ESR35124.1"/>
    </source>
</evidence>
<sequence length="444" mass="48846">LTGSIPSEFGDSLKLQGLYLGNNQLTGSIPRSLGQLGGLVKLNLTRNKFSGPVPTSLGNLKGLSHLDLSSLNGELPSSFNFFDGGWPRSLGNLSYSTYLDLHDNKFTREIPQNLGNLAQLEHLDVLRNMLCGKIPEKICKSRLEGLVPQSGICQNLSKISLPGNKDYNLYLSSSRSKGPLRINISMFQQPLLKLTLVDILEDGGFGTVYKATLPDGKTVAVKKFSQAKTQGHRQFTAEMETLGKVKHQNLVLLLGYCSFDEEKLLVYEYMVNGSLDLWLRNATGSHEVLDRAKRYKIACSSARGLAFLHQDFGLARLISACETHVSTDIAGTLGYIPPEYGQSRMSTTRGDVYSFGVILLELVTAKEPTGPEFQEKEGANLVGWVFQKMKKQQADDVLDPTVLNAGSKPMMLKMLRIAADCVADNPATRPTMLHVLKLLHEIVD</sequence>
<dbReference type="InterPro" id="IPR001245">
    <property type="entry name" value="Ser-Thr/Tyr_kinase_cat_dom"/>
</dbReference>
<dbReference type="PANTHER" id="PTHR48006">
    <property type="entry name" value="LEUCINE-RICH REPEAT-CONTAINING PROTEIN DDB_G0281931-RELATED"/>
    <property type="match status" value="1"/>
</dbReference>
<dbReference type="InParanoid" id="V4U7B4"/>
<keyword evidence="5" id="KW-1133">Transmembrane helix</keyword>